<evidence type="ECO:0000313" key="3">
    <source>
        <dbReference type="Proteomes" id="UP000499080"/>
    </source>
</evidence>
<keyword evidence="3" id="KW-1185">Reference proteome</keyword>
<accession>A0A4Y2E468</accession>
<feature type="compositionally biased region" description="Basic and acidic residues" evidence="1">
    <location>
        <begin position="108"/>
        <end position="120"/>
    </location>
</feature>
<name>A0A4Y2E468_ARAVE</name>
<dbReference type="Proteomes" id="UP000499080">
    <property type="component" value="Unassembled WGS sequence"/>
</dbReference>
<dbReference type="AlphaFoldDB" id="A0A4Y2E468"/>
<proteinExistence type="predicted"/>
<dbReference type="EMBL" id="BGPR01000484">
    <property type="protein sequence ID" value="GBM22664.1"/>
    <property type="molecule type" value="Genomic_DNA"/>
</dbReference>
<evidence type="ECO:0000313" key="2">
    <source>
        <dbReference type="EMBL" id="GBM22664.1"/>
    </source>
</evidence>
<reference evidence="2 3" key="1">
    <citation type="journal article" date="2019" name="Sci. Rep.">
        <title>Orb-weaving spider Araneus ventricosus genome elucidates the spidroin gene catalogue.</title>
        <authorList>
            <person name="Kono N."/>
            <person name="Nakamura H."/>
            <person name="Ohtoshi R."/>
            <person name="Moran D.A.P."/>
            <person name="Shinohara A."/>
            <person name="Yoshida Y."/>
            <person name="Fujiwara M."/>
            <person name="Mori M."/>
            <person name="Tomita M."/>
            <person name="Arakawa K."/>
        </authorList>
    </citation>
    <scope>NUCLEOTIDE SEQUENCE [LARGE SCALE GENOMIC DNA]</scope>
</reference>
<feature type="region of interest" description="Disordered" evidence="1">
    <location>
        <begin position="100"/>
        <end position="120"/>
    </location>
</feature>
<sequence>MVVYVEFETTTAPVSSFRDPVANTTVEFLMDDAPIVKSVSSLAEGRQKPKNKSSAENLHSFVSSIKEDPMKGERGIYGQFDSDLWLSEVRYYYAHGIDAPVSLNSEPSEDHLRKQDENGE</sequence>
<protein>
    <submittedName>
        <fullName evidence="2">Uncharacterized protein</fullName>
    </submittedName>
</protein>
<organism evidence="2 3">
    <name type="scientific">Araneus ventricosus</name>
    <name type="common">Orbweaver spider</name>
    <name type="synonym">Epeira ventricosa</name>
    <dbReference type="NCBI Taxonomy" id="182803"/>
    <lineage>
        <taxon>Eukaryota</taxon>
        <taxon>Metazoa</taxon>
        <taxon>Ecdysozoa</taxon>
        <taxon>Arthropoda</taxon>
        <taxon>Chelicerata</taxon>
        <taxon>Arachnida</taxon>
        <taxon>Araneae</taxon>
        <taxon>Araneomorphae</taxon>
        <taxon>Entelegynae</taxon>
        <taxon>Araneoidea</taxon>
        <taxon>Araneidae</taxon>
        <taxon>Araneus</taxon>
    </lineage>
</organism>
<gene>
    <name evidence="2" type="ORF">AVEN_144446_1</name>
</gene>
<comment type="caution">
    <text evidence="2">The sequence shown here is derived from an EMBL/GenBank/DDBJ whole genome shotgun (WGS) entry which is preliminary data.</text>
</comment>
<evidence type="ECO:0000256" key="1">
    <source>
        <dbReference type="SAM" id="MobiDB-lite"/>
    </source>
</evidence>